<gene>
    <name evidence="2" type="ORF">NDU88_005837</name>
</gene>
<dbReference type="EMBL" id="JANPWB010000013">
    <property type="protein sequence ID" value="KAJ1108461.1"/>
    <property type="molecule type" value="Genomic_DNA"/>
</dbReference>
<protein>
    <submittedName>
        <fullName evidence="2">Uncharacterized protein</fullName>
    </submittedName>
</protein>
<feature type="region of interest" description="Disordered" evidence="1">
    <location>
        <begin position="363"/>
        <end position="406"/>
    </location>
</feature>
<evidence type="ECO:0000313" key="2">
    <source>
        <dbReference type="EMBL" id="KAJ1108461.1"/>
    </source>
</evidence>
<evidence type="ECO:0000313" key="3">
    <source>
        <dbReference type="Proteomes" id="UP001066276"/>
    </source>
</evidence>
<sequence length="406" mass="42710">MGLKRPKRASSEGVAAAVMACSSPLIPKKFRQKSVMGRRYSESGGDGVVVQGCYAADSPSVFVGARRGSTRLARCTGALIRQRVVSQGRGAADVSAVAAVDRLGVEASAHAPASKKKAARLHKQAPLPLENIRNRGDGVSEERPLEEGGKMAARIRDRQETILILSDSDEDGSLGKFKGALSVSGFEASPSSADRGEIRLKGIAFGEAEVSDNGGRAQVSLDFWSPSCANGVPGCGNSHALSGHEEHRERVEHVRPAFAPGHTVGVSTPLGQREEERVRPGAALPTSGDVPSSTHLSKRCVVYDELSASRSAGGLTQDIGAGEEFLDFEEVNEAEGLVGGVQRGLGGQGNNKSQSFGVLQEQRNAAVRSDRQGGERSLYCSSGNLPRGKERPFISGTEGRGTVDLR</sequence>
<evidence type="ECO:0000256" key="1">
    <source>
        <dbReference type="SAM" id="MobiDB-lite"/>
    </source>
</evidence>
<dbReference type="Proteomes" id="UP001066276">
    <property type="component" value="Chromosome 9"/>
</dbReference>
<keyword evidence="3" id="KW-1185">Reference proteome</keyword>
<feature type="region of interest" description="Disordered" evidence="1">
    <location>
        <begin position="131"/>
        <end position="150"/>
    </location>
</feature>
<feature type="compositionally biased region" description="Basic and acidic residues" evidence="1">
    <location>
        <begin position="132"/>
        <end position="150"/>
    </location>
</feature>
<organism evidence="2 3">
    <name type="scientific">Pleurodeles waltl</name>
    <name type="common">Iberian ribbed newt</name>
    <dbReference type="NCBI Taxonomy" id="8319"/>
    <lineage>
        <taxon>Eukaryota</taxon>
        <taxon>Metazoa</taxon>
        <taxon>Chordata</taxon>
        <taxon>Craniata</taxon>
        <taxon>Vertebrata</taxon>
        <taxon>Euteleostomi</taxon>
        <taxon>Amphibia</taxon>
        <taxon>Batrachia</taxon>
        <taxon>Caudata</taxon>
        <taxon>Salamandroidea</taxon>
        <taxon>Salamandridae</taxon>
        <taxon>Pleurodelinae</taxon>
        <taxon>Pleurodeles</taxon>
    </lineage>
</organism>
<name>A0AAV7MYQ0_PLEWA</name>
<comment type="caution">
    <text evidence="2">The sequence shown here is derived from an EMBL/GenBank/DDBJ whole genome shotgun (WGS) entry which is preliminary data.</text>
</comment>
<accession>A0AAV7MYQ0</accession>
<dbReference type="AlphaFoldDB" id="A0AAV7MYQ0"/>
<proteinExistence type="predicted"/>
<reference evidence="2" key="1">
    <citation type="journal article" date="2022" name="bioRxiv">
        <title>Sequencing and chromosome-scale assembly of the giantPleurodeles waltlgenome.</title>
        <authorList>
            <person name="Brown T."/>
            <person name="Elewa A."/>
            <person name="Iarovenko S."/>
            <person name="Subramanian E."/>
            <person name="Araus A.J."/>
            <person name="Petzold A."/>
            <person name="Susuki M."/>
            <person name="Suzuki K.-i.T."/>
            <person name="Hayashi T."/>
            <person name="Toyoda A."/>
            <person name="Oliveira C."/>
            <person name="Osipova E."/>
            <person name="Leigh N.D."/>
            <person name="Simon A."/>
            <person name="Yun M.H."/>
        </authorList>
    </citation>
    <scope>NUCLEOTIDE SEQUENCE</scope>
    <source>
        <strain evidence="2">20211129_DDA</strain>
        <tissue evidence="2">Liver</tissue>
    </source>
</reference>